<dbReference type="InterPro" id="IPR018490">
    <property type="entry name" value="cNMP-bd_dom_sf"/>
</dbReference>
<dbReference type="EMBL" id="FNGY01000009">
    <property type="protein sequence ID" value="SDN71575.1"/>
    <property type="molecule type" value="Genomic_DNA"/>
</dbReference>
<keyword evidence="3" id="KW-1185">Reference proteome</keyword>
<evidence type="ECO:0000259" key="1">
    <source>
        <dbReference type="Pfam" id="PF00027"/>
    </source>
</evidence>
<name>A0A1H0DN48_9SPHI</name>
<dbReference type="OrthoDB" id="948610at2"/>
<proteinExistence type="predicted"/>
<evidence type="ECO:0000313" key="2">
    <source>
        <dbReference type="EMBL" id="SDN71575.1"/>
    </source>
</evidence>
<reference evidence="3" key="1">
    <citation type="submission" date="2016-10" db="EMBL/GenBank/DDBJ databases">
        <authorList>
            <person name="Varghese N."/>
            <person name="Submissions S."/>
        </authorList>
    </citation>
    <scope>NUCLEOTIDE SEQUENCE [LARGE SCALE GENOMIC DNA]</scope>
    <source>
        <strain evidence="3">DSM 19110</strain>
    </source>
</reference>
<protein>
    <submittedName>
        <fullName evidence="2">cAMP-binding domain of CRP or a regulatory subunit of cAMP-dependent protein kinases</fullName>
    </submittedName>
</protein>
<dbReference type="CDD" id="cd00038">
    <property type="entry name" value="CAP_ED"/>
    <property type="match status" value="1"/>
</dbReference>
<dbReference type="InterPro" id="IPR000595">
    <property type="entry name" value="cNMP-bd_dom"/>
</dbReference>
<keyword evidence="2" id="KW-0808">Transferase</keyword>
<organism evidence="2 3">
    <name type="scientific">Pedobacter steynii</name>
    <dbReference type="NCBI Taxonomy" id="430522"/>
    <lineage>
        <taxon>Bacteria</taxon>
        <taxon>Pseudomonadati</taxon>
        <taxon>Bacteroidota</taxon>
        <taxon>Sphingobacteriia</taxon>
        <taxon>Sphingobacteriales</taxon>
        <taxon>Sphingobacteriaceae</taxon>
        <taxon>Pedobacter</taxon>
    </lineage>
</organism>
<dbReference type="Gene3D" id="2.60.120.10">
    <property type="entry name" value="Jelly Rolls"/>
    <property type="match status" value="1"/>
</dbReference>
<dbReference type="SUPFAM" id="SSF51206">
    <property type="entry name" value="cAMP-binding domain-like"/>
    <property type="match status" value="1"/>
</dbReference>
<dbReference type="GO" id="GO:0016301">
    <property type="term" value="F:kinase activity"/>
    <property type="evidence" value="ECO:0007669"/>
    <property type="project" value="UniProtKB-KW"/>
</dbReference>
<dbReference type="RefSeq" id="WP_074611302.1">
    <property type="nucleotide sequence ID" value="NZ_FNGY01000009.1"/>
</dbReference>
<dbReference type="Pfam" id="PF00027">
    <property type="entry name" value="cNMP_binding"/>
    <property type="match status" value="1"/>
</dbReference>
<dbReference type="AlphaFoldDB" id="A0A1H0DN48"/>
<gene>
    <name evidence="2" type="ORF">SAMN05421820_10952</name>
</gene>
<keyword evidence="2" id="KW-0418">Kinase</keyword>
<accession>A0A1H0DN48</accession>
<sequence length="187" mass="21882">MDQEEQIRDLLLKSLKNSALRRAYSAFARKKAFKKGEHLREPGTACRYCYFMISGIARGYYLRDGKEVTTSFCFDGDPVFSLESATRGVPAYETFEILEDAVMELISFNDLFQLRQQFPEVEKMWLLSVEAYAIWLEERLYSLQFNDAKERYALLIKKYPYIIQRVQLGYIASYLGITKETLSRIRG</sequence>
<dbReference type="InterPro" id="IPR014710">
    <property type="entry name" value="RmlC-like_jellyroll"/>
</dbReference>
<evidence type="ECO:0000313" key="3">
    <source>
        <dbReference type="Proteomes" id="UP000183200"/>
    </source>
</evidence>
<feature type="domain" description="Cyclic nucleotide-binding" evidence="1">
    <location>
        <begin position="31"/>
        <end position="117"/>
    </location>
</feature>
<dbReference type="Proteomes" id="UP000183200">
    <property type="component" value="Unassembled WGS sequence"/>
</dbReference>